<organism evidence="4 5">
    <name type="scientific">Niastella yeongjuensis</name>
    <dbReference type="NCBI Taxonomy" id="354355"/>
    <lineage>
        <taxon>Bacteria</taxon>
        <taxon>Pseudomonadati</taxon>
        <taxon>Bacteroidota</taxon>
        <taxon>Chitinophagia</taxon>
        <taxon>Chitinophagales</taxon>
        <taxon>Chitinophagaceae</taxon>
        <taxon>Niastella</taxon>
    </lineage>
</organism>
<proteinExistence type="inferred from homology"/>
<dbReference type="InterPro" id="IPR051338">
    <property type="entry name" value="NodU/CmcH_Carbamoyltrnsfr"/>
</dbReference>
<dbReference type="AlphaFoldDB" id="A0A1V9EI98"/>
<dbReference type="CDD" id="cd24098">
    <property type="entry name" value="ASKHA_NBD_TobZ_N"/>
    <property type="match status" value="1"/>
</dbReference>
<dbReference type="Pfam" id="PF16861">
    <property type="entry name" value="Carbam_trans_C"/>
    <property type="match status" value="1"/>
</dbReference>
<gene>
    <name evidence="4" type="ORF">A4H97_31955</name>
</gene>
<dbReference type="PANTHER" id="PTHR34847">
    <property type="entry name" value="NODULATION PROTEIN U"/>
    <property type="match status" value="1"/>
</dbReference>
<dbReference type="Gene3D" id="3.90.870.20">
    <property type="entry name" value="Carbamoyltransferase, C-terminal domain"/>
    <property type="match status" value="1"/>
</dbReference>
<dbReference type="RefSeq" id="WP_081202158.1">
    <property type="nucleotide sequence ID" value="NZ_FOCZ01000021.1"/>
</dbReference>
<dbReference type="STRING" id="354355.SAMN05660816_06474"/>
<keyword evidence="5" id="KW-1185">Reference proteome</keyword>
<dbReference type="InterPro" id="IPR031730">
    <property type="entry name" value="Carbam_trans_C"/>
</dbReference>
<dbReference type="Gene3D" id="3.30.420.40">
    <property type="match status" value="2"/>
</dbReference>
<dbReference type="InterPro" id="IPR043129">
    <property type="entry name" value="ATPase_NBD"/>
</dbReference>
<sequence>MKKPVYVLGTGTSHDGSACLLKDGVIAVAIEKERITRRKHDGWNDNDAIQYCLDAEGIKMEDVDLIVEAGMNYIFHGGYTPYETKVGKRLIELYRQTIPVVTISHHLAHAYSAIGTAPFDEMAILVIDGCGNSMSECMDLDGACVPDQIPGEWQHLLWEKDSFYEYRNNKLQPLFKDFSPRSRFFNYVFLPDVLKHSIGSLYEAASMYCLGDQNATGKLMGLAPYGRQGVYDQEIFDCRDGRFFVNYHWQKSFKQPFRNYNQFKSDFQYYADIAYWVQKETERAILYLVNERARLTSSRNLAYTGGVALNAVANARILQNSPFEQLYMTPAAGDNGLSIGCAFFGWMEVLKKERIKFDGNSCFGRIYPDADIVQAIENYQDHTNVNIPEVVDTFFSNLAQYSREDAAELAFALQFIIKGCGVYLVEQKKGEPIQLSNKMIAGVNGTVIIDGRDFMQWMLNFNLTHDLIGSGRLQAEGDIAGLRYIFDSAKMRETMEEAIRLHNGNVRKPIYTYEPDVVGTTARLLAEGKVIGWFQEGSEFGPRALGHRSILADPGRKDIQQFINSKVKFREDFRPFAPSVLLQDVSTYFRYEGESPYMIMVAQVQPDWKDRIPGVVHKDNSCRIQTVTPQWNKRYYELLTAFKKETGVGVLLNTSFNRKNMPIVETPEHALRFFFECDLDCLVMGDYIVYKN</sequence>
<dbReference type="InterPro" id="IPR003696">
    <property type="entry name" value="Carbtransf_dom"/>
</dbReference>
<dbReference type="Proteomes" id="UP000192610">
    <property type="component" value="Unassembled WGS sequence"/>
</dbReference>
<evidence type="ECO:0000259" key="3">
    <source>
        <dbReference type="Pfam" id="PF16861"/>
    </source>
</evidence>
<evidence type="ECO:0000256" key="1">
    <source>
        <dbReference type="ARBA" id="ARBA00006129"/>
    </source>
</evidence>
<evidence type="ECO:0000313" key="4">
    <source>
        <dbReference type="EMBL" id="OQP45860.1"/>
    </source>
</evidence>
<comment type="similarity">
    <text evidence="1">Belongs to the NodU/CmcH family.</text>
</comment>
<dbReference type="InterPro" id="IPR038152">
    <property type="entry name" value="Carbam_trans_C_sf"/>
</dbReference>
<feature type="domain" description="Carbamoyltransferase C-terminal" evidence="3">
    <location>
        <begin position="522"/>
        <end position="691"/>
    </location>
</feature>
<reference evidence="5" key="1">
    <citation type="submission" date="2016-04" db="EMBL/GenBank/DDBJ databases">
        <authorList>
            <person name="Chen L."/>
            <person name="Zhuang W."/>
            <person name="Wang G."/>
        </authorList>
    </citation>
    <scope>NUCLEOTIDE SEQUENCE [LARGE SCALE GENOMIC DNA]</scope>
    <source>
        <strain evidence="5">17621</strain>
    </source>
</reference>
<evidence type="ECO:0000259" key="2">
    <source>
        <dbReference type="Pfam" id="PF02543"/>
    </source>
</evidence>
<accession>A0A1V9EI98</accession>
<comment type="caution">
    <text evidence="4">The sequence shown here is derived from an EMBL/GenBank/DDBJ whole genome shotgun (WGS) entry which is preliminary data.</text>
</comment>
<feature type="domain" description="Carbamoyltransferase" evidence="2">
    <location>
        <begin position="98"/>
        <end position="342"/>
    </location>
</feature>
<dbReference type="EMBL" id="LVXG01000027">
    <property type="protein sequence ID" value="OQP45860.1"/>
    <property type="molecule type" value="Genomic_DNA"/>
</dbReference>
<dbReference type="Pfam" id="PF02543">
    <property type="entry name" value="Carbam_trans_N"/>
    <property type="match status" value="2"/>
</dbReference>
<protein>
    <recommendedName>
        <fullName evidence="6">Transferase</fullName>
    </recommendedName>
</protein>
<evidence type="ECO:0008006" key="6">
    <source>
        <dbReference type="Google" id="ProtNLM"/>
    </source>
</evidence>
<dbReference type="GO" id="GO:0003824">
    <property type="term" value="F:catalytic activity"/>
    <property type="evidence" value="ECO:0007669"/>
    <property type="project" value="InterPro"/>
</dbReference>
<evidence type="ECO:0000313" key="5">
    <source>
        <dbReference type="Proteomes" id="UP000192610"/>
    </source>
</evidence>
<dbReference type="SUPFAM" id="SSF53067">
    <property type="entry name" value="Actin-like ATPase domain"/>
    <property type="match status" value="1"/>
</dbReference>
<name>A0A1V9EI98_9BACT</name>
<feature type="domain" description="Carbamoyltransferase" evidence="2">
    <location>
        <begin position="8"/>
        <end position="72"/>
    </location>
</feature>
<dbReference type="OrthoDB" id="9780777at2"/>
<dbReference type="PANTHER" id="PTHR34847:SF1">
    <property type="entry name" value="NODULATION PROTEIN U"/>
    <property type="match status" value="1"/>
</dbReference>